<organism evidence="5 6">
    <name type="scientific">Acidianus brierleyi</name>
    <dbReference type="NCBI Taxonomy" id="41673"/>
    <lineage>
        <taxon>Archaea</taxon>
        <taxon>Thermoproteota</taxon>
        <taxon>Thermoprotei</taxon>
        <taxon>Sulfolobales</taxon>
        <taxon>Sulfolobaceae</taxon>
        <taxon>Acidianus</taxon>
    </lineage>
</organism>
<dbReference type="SUPFAM" id="SSF46785">
    <property type="entry name" value="Winged helix' DNA-binding domain"/>
    <property type="match status" value="1"/>
</dbReference>
<dbReference type="PANTHER" id="PTHR33154">
    <property type="entry name" value="TRANSCRIPTIONAL REGULATOR, ARSR FAMILY"/>
    <property type="match status" value="1"/>
</dbReference>
<accession>A0A2U9IJ52</accession>
<dbReference type="EMBL" id="CP029289">
    <property type="protein sequence ID" value="AWR96088.1"/>
    <property type="molecule type" value="Genomic_DNA"/>
</dbReference>
<dbReference type="InterPro" id="IPR001845">
    <property type="entry name" value="HTH_ArsR_DNA-bd_dom"/>
</dbReference>
<evidence type="ECO:0000256" key="3">
    <source>
        <dbReference type="ARBA" id="ARBA00023163"/>
    </source>
</evidence>
<dbReference type="InterPro" id="IPR051081">
    <property type="entry name" value="HTH_MetalResp_TranReg"/>
</dbReference>
<keyword evidence="6" id="KW-1185">Reference proteome</keyword>
<dbReference type="PRINTS" id="PR00778">
    <property type="entry name" value="HTHARSR"/>
</dbReference>
<dbReference type="GeneID" id="36833626"/>
<reference evidence="5 6" key="1">
    <citation type="submission" date="2018-05" db="EMBL/GenBank/DDBJ databases">
        <title>Complete Genome Sequences of Extremely Thermoacidophilic, Metal-Mobilizing Type-Strain Members of the Archaeal Family Sulfolobaceae: Acidianus brierleyi DSM-1651T, Acidianus sulfidivorans DSM-18786T, Metallosphaera hakonensis DSM-7519T, and Metallosphaera prunae DSM-10039T.</title>
        <authorList>
            <person name="Counts J.A."/>
            <person name="Kelly R.M."/>
        </authorList>
    </citation>
    <scope>NUCLEOTIDE SEQUENCE [LARGE SCALE GENOMIC DNA]</scope>
    <source>
        <strain evidence="5 6">DSM 1651</strain>
    </source>
</reference>
<dbReference type="PANTHER" id="PTHR33154:SF36">
    <property type="entry name" value="TRANSCRIPTIONAL REGULATOR"/>
    <property type="match status" value="1"/>
</dbReference>
<dbReference type="NCBIfam" id="NF033788">
    <property type="entry name" value="HTH_metalloreg"/>
    <property type="match status" value="1"/>
</dbReference>
<dbReference type="PROSITE" id="PS50987">
    <property type="entry name" value="HTH_ARSR_2"/>
    <property type="match status" value="1"/>
</dbReference>
<dbReference type="AlphaFoldDB" id="A0A2U9IJ52"/>
<dbReference type="RefSeq" id="WP_110271966.1">
    <property type="nucleotide sequence ID" value="NZ_CP029289.2"/>
</dbReference>
<dbReference type="Pfam" id="PF01022">
    <property type="entry name" value="HTH_5"/>
    <property type="match status" value="1"/>
</dbReference>
<name>A0A2U9IJ52_9CREN</name>
<dbReference type="OrthoDB" id="57427at2157"/>
<feature type="domain" description="HTH arsR-type" evidence="4">
    <location>
        <begin position="1"/>
        <end position="94"/>
    </location>
</feature>
<dbReference type="Gene3D" id="1.10.10.10">
    <property type="entry name" value="Winged helix-like DNA-binding domain superfamily/Winged helix DNA-binding domain"/>
    <property type="match status" value="1"/>
</dbReference>
<dbReference type="CDD" id="cd00090">
    <property type="entry name" value="HTH_ARSR"/>
    <property type="match status" value="1"/>
</dbReference>
<gene>
    <name evidence="5" type="ORF">DFR85_15680</name>
</gene>
<keyword evidence="3" id="KW-0804">Transcription</keyword>
<sequence>MESLLNELEFLFQALSDKTRLQIVFLLLNGEKSVQEISQELGKSQSSISHHLACLKNCGIVKTRRDGKFSYYSINGKEIRDLIMLATNHVSNYSKSILSCSIVKEEKKSVP</sequence>
<keyword evidence="2" id="KW-0238">DNA-binding</keyword>
<dbReference type="Proteomes" id="UP000248044">
    <property type="component" value="Chromosome"/>
</dbReference>
<dbReference type="GO" id="GO:0003700">
    <property type="term" value="F:DNA-binding transcription factor activity"/>
    <property type="evidence" value="ECO:0007669"/>
    <property type="project" value="InterPro"/>
</dbReference>
<proteinExistence type="predicted"/>
<evidence type="ECO:0000259" key="4">
    <source>
        <dbReference type="PROSITE" id="PS50987"/>
    </source>
</evidence>
<evidence type="ECO:0000313" key="6">
    <source>
        <dbReference type="Proteomes" id="UP000248044"/>
    </source>
</evidence>
<dbReference type="InterPro" id="IPR036390">
    <property type="entry name" value="WH_DNA-bd_sf"/>
</dbReference>
<dbReference type="SMART" id="SM00418">
    <property type="entry name" value="HTH_ARSR"/>
    <property type="match status" value="1"/>
</dbReference>
<protein>
    <submittedName>
        <fullName evidence="5">Transcriptional regulator</fullName>
    </submittedName>
</protein>
<evidence type="ECO:0000256" key="2">
    <source>
        <dbReference type="ARBA" id="ARBA00023125"/>
    </source>
</evidence>
<dbReference type="InterPro" id="IPR036388">
    <property type="entry name" value="WH-like_DNA-bd_sf"/>
</dbReference>
<dbReference type="GO" id="GO:0003677">
    <property type="term" value="F:DNA binding"/>
    <property type="evidence" value="ECO:0007669"/>
    <property type="project" value="UniProtKB-KW"/>
</dbReference>
<keyword evidence="1" id="KW-0805">Transcription regulation</keyword>
<evidence type="ECO:0000313" key="5">
    <source>
        <dbReference type="EMBL" id="AWR96088.1"/>
    </source>
</evidence>
<dbReference type="KEGG" id="abri:DFR85_15680"/>
<dbReference type="InterPro" id="IPR011991">
    <property type="entry name" value="ArsR-like_HTH"/>
</dbReference>
<evidence type="ECO:0000256" key="1">
    <source>
        <dbReference type="ARBA" id="ARBA00023015"/>
    </source>
</evidence>